<evidence type="ECO:0000256" key="3">
    <source>
        <dbReference type="ARBA" id="ARBA00012780"/>
    </source>
</evidence>
<sequence>MQTIHEEDATPVSDVPTPSSPNTMRKPLAVLATALLAVGAIVGVLVANPPQPNLAPATVASLGSGVDISVCYDSYQDSQINQHFKTIRQRFSGVRTYQTRGSCNAIDAAADAGLKIYAGVWIRTDENSINADMQAVIDGVKRNPKIVKGVYVGNEELANGVNQQTVINRVKQMKQMLSAAGYGSIPVGSVQVDGDWFKAPDLAAACDIVGANIHPFFSGGANSTTNPLSDLDTRWKALYNKFGAKVVLTETGWPTSGGGYCGHKPSMSMAMSLYSQFQNWAGTNGGDMPAFFVFHDNPNKSPDYEVSFGLAWSNGNWKFDANTDIKGVAFVNPQNDRVLAMAANRQVEFHNRWGDNWVNDWNSLWTIRGSLVVMWEDSTKTNLCLDAAAPNNDAAIGLYPCDASNVNQQWSYDSSSKQLRHAKHVGFCLDLNSATTSTPHLWTCHDVNDQYYPLQKLETWMKP</sequence>
<feature type="transmembrane region" description="Helical" evidence="15">
    <location>
        <begin position="28"/>
        <end position="47"/>
    </location>
</feature>
<comment type="caution">
    <text evidence="17">The sequence shown here is derived from an EMBL/GenBank/DDBJ whole genome shotgun (WGS) entry which is preliminary data.</text>
</comment>
<comment type="subcellular location">
    <subcellularLocation>
        <location evidence="2">Cell membrane</location>
    </subcellularLocation>
</comment>
<comment type="function">
    <text evidence="11">Glucanases play a role in cell expansion during growth, in cell-cell fusion during mating, and in spore release during sporulation. This enzyme may be involved in beta-glucan degradation. Active on laminarin and lichenan.</text>
</comment>
<dbReference type="GO" id="GO:0005886">
    <property type="term" value="C:plasma membrane"/>
    <property type="evidence" value="ECO:0007669"/>
    <property type="project" value="UniProtKB-SubCell"/>
</dbReference>
<evidence type="ECO:0000256" key="8">
    <source>
        <dbReference type="ARBA" id="ARBA00023277"/>
    </source>
</evidence>
<protein>
    <recommendedName>
        <fullName evidence="3">glucan endo-1,3-beta-D-glucosidase</fullName>
        <ecNumber evidence="3">3.2.1.39</ecNumber>
    </recommendedName>
    <alternativeName>
        <fullName evidence="13">Endo-1,3-beta-glucanase btgC</fullName>
    </alternativeName>
    <alternativeName>
        <fullName evidence="12">Laminarinase btgC</fullName>
    </alternativeName>
</protein>
<evidence type="ECO:0000313" key="17">
    <source>
        <dbReference type="EMBL" id="KAF0725060.1"/>
    </source>
</evidence>
<evidence type="ECO:0000256" key="2">
    <source>
        <dbReference type="ARBA" id="ARBA00004236"/>
    </source>
</evidence>
<evidence type="ECO:0000256" key="11">
    <source>
        <dbReference type="ARBA" id="ARBA00037649"/>
    </source>
</evidence>
<dbReference type="EMBL" id="VJMJ01000253">
    <property type="protein sequence ID" value="KAF0725060.1"/>
    <property type="molecule type" value="Genomic_DNA"/>
</dbReference>
<dbReference type="SMART" id="SM00458">
    <property type="entry name" value="RICIN"/>
    <property type="match status" value="1"/>
</dbReference>
<gene>
    <name evidence="17" type="ORF">Ae201684_016458</name>
</gene>
<dbReference type="PANTHER" id="PTHR16631:SF17">
    <property type="entry name" value="GLUCAN ENDO-1,3-BETA-GLUCOSIDASE BTGC"/>
    <property type="match status" value="1"/>
</dbReference>
<keyword evidence="18" id="KW-1185">Reference proteome</keyword>
<keyword evidence="15" id="KW-0812">Transmembrane</keyword>
<evidence type="ECO:0000256" key="7">
    <source>
        <dbReference type="ARBA" id="ARBA00023180"/>
    </source>
</evidence>
<organism evidence="17 18">
    <name type="scientific">Aphanomyces euteiches</name>
    <dbReference type="NCBI Taxonomy" id="100861"/>
    <lineage>
        <taxon>Eukaryota</taxon>
        <taxon>Sar</taxon>
        <taxon>Stramenopiles</taxon>
        <taxon>Oomycota</taxon>
        <taxon>Saprolegniomycetes</taxon>
        <taxon>Saprolegniales</taxon>
        <taxon>Verrucalvaceae</taxon>
        <taxon>Aphanomyces</taxon>
    </lineage>
</organism>
<dbReference type="PROSITE" id="PS50231">
    <property type="entry name" value="RICIN_B_LECTIN"/>
    <property type="match status" value="1"/>
</dbReference>
<keyword evidence="7" id="KW-0325">Glycoprotein</keyword>
<dbReference type="InterPro" id="IPR017853">
    <property type="entry name" value="GH"/>
</dbReference>
<evidence type="ECO:0000256" key="10">
    <source>
        <dbReference type="ARBA" id="ARBA00023326"/>
    </source>
</evidence>
<keyword evidence="4" id="KW-1003">Cell membrane</keyword>
<dbReference type="EC" id="3.2.1.39" evidence="3"/>
<dbReference type="Gene3D" id="2.80.10.50">
    <property type="match status" value="1"/>
</dbReference>
<dbReference type="Proteomes" id="UP000481153">
    <property type="component" value="Unassembled WGS sequence"/>
</dbReference>
<keyword evidence="9" id="KW-0961">Cell wall biogenesis/degradation</keyword>
<dbReference type="SUPFAM" id="SSF50370">
    <property type="entry name" value="Ricin B-like lectins"/>
    <property type="match status" value="1"/>
</dbReference>
<dbReference type="Pfam" id="PF00652">
    <property type="entry name" value="Ricin_B_lectin"/>
    <property type="match status" value="1"/>
</dbReference>
<keyword evidence="10" id="KW-0624">Polysaccharide degradation</keyword>
<keyword evidence="8" id="KW-0119">Carbohydrate metabolism</keyword>
<evidence type="ECO:0000259" key="16">
    <source>
        <dbReference type="SMART" id="SM00458"/>
    </source>
</evidence>
<evidence type="ECO:0000256" key="15">
    <source>
        <dbReference type="SAM" id="Phobius"/>
    </source>
</evidence>
<feature type="region of interest" description="Disordered" evidence="14">
    <location>
        <begin position="1"/>
        <end position="22"/>
    </location>
</feature>
<dbReference type="Gene3D" id="3.20.20.80">
    <property type="entry name" value="Glycosidases"/>
    <property type="match status" value="2"/>
</dbReference>
<dbReference type="InterPro" id="IPR050732">
    <property type="entry name" value="Beta-glucan_modifiers"/>
</dbReference>
<keyword evidence="6 15" id="KW-0472">Membrane</keyword>
<feature type="domain" description="Ricin B lectin" evidence="16">
    <location>
        <begin position="326"/>
        <end position="454"/>
    </location>
</feature>
<dbReference type="InterPro" id="IPR000772">
    <property type="entry name" value="Ricin_B_lectin"/>
</dbReference>
<dbReference type="PANTHER" id="PTHR16631">
    <property type="entry name" value="GLUCAN 1,3-BETA-GLUCOSIDASE"/>
    <property type="match status" value="1"/>
</dbReference>
<evidence type="ECO:0000313" key="18">
    <source>
        <dbReference type="Proteomes" id="UP000481153"/>
    </source>
</evidence>
<dbReference type="VEuPathDB" id="FungiDB:AeMF1_004565"/>
<evidence type="ECO:0000256" key="4">
    <source>
        <dbReference type="ARBA" id="ARBA00022475"/>
    </source>
</evidence>
<comment type="catalytic activity">
    <reaction evidence="1">
        <text>Hydrolysis of (1-&gt;3)-beta-D-glucosidic linkages in (1-&gt;3)-beta-D-glucans.</text>
        <dbReference type="EC" id="3.2.1.39"/>
    </reaction>
</comment>
<evidence type="ECO:0000256" key="13">
    <source>
        <dbReference type="ARBA" id="ARBA00043078"/>
    </source>
</evidence>
<proteinExistence type="predicted"/>
<dbReference type="GO" id="GO:0071555">
    <property type="term" value="P:cell wall organization"/>
    <property type="evidence" value="ECO:0007669"/>
    <property type="project" value="UniProtKB-KW"/>
</dbReference>
<accession>A0A6G0WF63</accession>
<evidence type="ECO:0000256" key="9">
    <source>
        <dbReference type="ARBA" id="ARBA00023316"/>
    </source>
</evidence>
<reference evidence="17 18" key="1">
    <citation type="submission" date="2019-07" db="EMBL/GenBank/DDBJ databases">
        <title>Genomics analysis of Aphanomyces spp. identifies a new class of oomycete effector associated with host adaptation.</title>
        <authorList>
            <person name="Gaulin E."/>
        </authorList>
    </citation>
    <scope>NUCLEOTIDE SEQUENCE [LARGE SCALE GENOMIC DNA]</scope>
    <source>
        <strain evidence="17 18">ATCC 201684</strain>
    </source>
</reference>
<dbReference type="InterPro" id="IPR035992">
    <property type="entry name" value="Ricin_B-like_lectins"/>
</dbReference>
<dbReference type="GO" id="GO:0042973">
    <property type="term" value="F:glucan endo-1,3-beta-D-glucosidase activity"/>
    <property type="evidence" value="ECO:0007669"/>
    <property type="project" value="UniProtKB-EC"/>
</dbReference>
<dbReference type="GO" id="GO:0000272">
    <property type="term" value="P:polysaccharide catabolic process"/>
    <property type="evidence" value="ECO:0007669"/>
    <property type="project" value="UniProtKB-KW"/>
</dbReference>
<name>A0A6G0WF63_9STRA</name>
<evidence type="ECO:0000256" key="5">
    <source>
        <dbReference type="ARBA" id="ARBA00022801"/>
    </source>
</evidence>
<evidence type="ECO:0000256" key="14">
    <source>
        <dbReference type="SAM" id="MobiDB-lite"/>
    </source>
</evidence>
<feature type="compositionally biased region" description="Low complexity" evidence="14">
    <location>
        <begin position="10"/>
        <end position="21"/>
    </location>
</feature>
<keyword evidence="15" id="KW-1133">Transmembrane helix</keyword>
<dbReference type="SUPFAM" id="SSF51445">
    <property type="entry name" value="(Trans)glycosidases"/>
    <property type="match status" value="1"/>
</dbReference>
<keyword evidence="5" id="KW-0378">Hydrolase</keyword>
<evidence type="ECO:0000256" key="12">
    <source>
        <dbReference type="ARBA" id="ARBA00042373"/>
    </source>
</evidence>
<evidence type="ECO:0000256" key="1">
    <source>
        <dbReference type="ARBA" id="ARBA00000382"/>
    </source>
</evidence>
<dbReference type="AlphaFoldDB" id="A0A6G0WF63"/>
<evidence type="ECO:0000256" key="6">
    <source>
        <dbReference type="ARBA" id="ARBA00023136"/>
    </source>
</evidence>